<evidence type="ECO:0008006" key="3">
    <source>
        <dbReference type="Google" id="ProtNLM"/>
    </source>
</evidence>
<proteinExistence type="predicted"/>
<dbReference type="Proteomes" id="UP001596113">
    <property type="component" value="Unassembled WGS sequence"/>
</dbReference>
<evidence type="ECO:0000313" key="2">
    <source>
        <dbReference type="Proteomes" id="UP001596113"/>
    </source>
</evidence>
<comment type="caution">
    <text evidence="1">The sequence shown here is derived from an EMBL/GenBank/DDBJ whole genome shotgun (WGS) entry which is preliminary data.</text>
</comment>
<name>A0ABW0HZ41_9BACL</name>
<sequence length="52" mass="5528">MNIVTSKDGTKIAYDQTGQGPPNAILVSKKGLGHTKQLNAGLIAAELKNFFQ</sequence>
<dbReference type="RefSeq" id="WP_378138611.1">
    <property type="nucleotide sequence ID" value="NZ_JBHSMI010000056.1"/>
</dbReference>
<organism evidence="1 2">
    <name type="scientific">Cohnella soli</name>
    <dbReference type="NCBI Taxonomy" id="425005"/>
    <lineage>
        <taxon>Bacteria</taxon>
        <taxon>Bacillati</taxon>
        <taxon>Bacillota</taxon>
        <taxon>Bacilli</taxon>
        <taxon>Bacillales</taxon>
        <taxon>Paenibacillaceae</taxon>
        <taxon>Cohnella</taxon>
    </lineage>
</organism>
<dbReference type="EMBL" id="JBHSMI010000056">
    <property type="protein sequence ID" value="MFC5406510.1"/>
    <property type="molecule type" value="Genomic_DNA"/>
</dbReference>
<accession>A0ABW0HZ41</accession>
<reference evidence="2" key="1">
    <citation type="journal article" date="2019" name="Int. J. Syst. Evol. Microbiol.">
        <title>The Global Catalogue of Microorganisms (GCM) 10K type strain sequencing project: providing services to taxonomists for standard genome sequencing and annotation.</title>
        <authorList>
            <consortium name="The Broad Institute Genomics Platform"/>
            <consortium name="The Broad Institute Genome Sequencing Center for Infectious Disease"/>
            <person name="Wu L."/>
            <person name="Ma J."/>
        </authorList>
    </citation>
    <scope>NUCLEOTIDE SEQUENCE [LARGE SCALE GENOMIC DNA]</scope>
    <source>
        <strain evidence="2">CGMCC 1.18575</strain>
    </source>
</reference>
<evidence type="ECO:0000313" key="1">
    <source>
        <dbReference type="EMBL" id="MFC5406510.1"/>
    </source>
</evidence>
<gene>
    <name evidence="1" type="ORF">ACFPOF_27575</name>
</gene>
<protein>
    <recommendedName>
        <fullName evidence="3">Alpha/beta hydrolase</fullName>
    </recommendedName>
</protein>
<keyword evidence="2" id="KW-1185">Reference proteome</keyword>